<organism evidence="2 3">
    <name type="scientific">Phenylobacterium parvum</name>
    <dbReference type="NCBI Taxonomy" id="2201350"/>
    <lineage>
        <taxon>Bacteria</taxon>
        <taxon>Pseudomonadati</taxon>
        <taxon>Pseudomonadota</taxon>
        <taxon>Alphaproteobacteria</taxon>
        <taxon>Caulobacterales</taxon>
        <taxon>Caulobacteraceae</taxon>
        <taxon>Phenylobacterium</taxon>
    </lineage>
</organism>
<name>A0A2Z3HQU7_9CAUL</name>
<dbReference type="RefSeq" id="WP_110449045.1">
    <property type="nucleotide sequence ID" value="NZ_CP029479.1"/>
</dbReference>
<dbReference type="InterPro" id="IPR016181">
    <property type="entry name" value="Acyl_CoA_acyltransferase"/>
</dbReference>
<accession>A0A2Z3HQU7</accession>
<dbReference type="EMBL" id="CP029479">
    <property type="protein sequence ID" value="AWM76476.1"/>
    <property type="molecule type" value="Genomic_DNA"/>
</dbReference>
<dbReference type="PROSITE" id="PS51186">
    <property type="entry name" value="GNAT"/>
    <property type="match status" value="1"/>
</dbReference>
<gene>
    <name evidence="2" type="ORF">HYN04_01075</name>
</gene>
<dbReference type="InterPro" id="IPR000182">
    <property type="entry name" value="GNAT_dom"/>
</dbReference>
<dbReference type="KEGG" id="phb:HYN04_01075"/>
<proteinExistence type="predicted"/>
<dbReference type="SUPFAM" id="SSF55729">
    <property type="entry name" value="Acyl-CoA N-acyltransferases (Nat)"/>
    <property type="match status" value="1"/>
</dbReference>
<reference evidence="3" key="1">
    <citation type="submission" date="2018-05" db="EMBL/GenBank/DDBJ databases">
        <title>Genome sequencing of Phenylobacterium sp. HYN0004.</title>
        <authorList>
            <person name="Yi H."/>
            <person name="Baek C."/>
        </authorList>
    </citation>
    <scope>NUCLEOTIDE SEQUENCE [LARGE SCALE GENOMIC DNA]</scope>
    <source>
        <strain evidence="3">HYN0004</strain>
    </source>
</reference>
<feature type="domain" description="N-acetyltransferase" evidence="1">
    <location>
        <begin position="7"/>
        <end position="165"/>
    </location>
</feature>
<dbReference type="AlphaFoldDB" id="A0A2Z3HQU7"/>
<evidence type="ECO:0000313" key="2">
    <source>
        <dbReference type="EMBL" id="AWM76476.1"/>
    </source>
</evidence>
<sequence length="176" mass="19040">MIVTDRLVLRPWKEADRPAFAAINGDPRVHDWLGGPISAEATDALIDRINAGIAADGFGLWAAELRADGRLAGMIGLSRVAEGNLPVGPCVEIGWRLHPDFWGQGLASEGARAALDWGFGPGGLVEILAFTAQTNLASQAVMRRIGMVADPTRNFDHPRLAQDHPLRRHVVWTARP</sequence>
<dbReference type="PANTHER" id="PTHR43792">
    <property type="entry name" value="GNAT FAMILY, PUTATIVE (AFU_ORTHOLOGUE AFUA_3G00765)-RELATED-RELATED"/>
    <property type="match status" value="1"/>
</dbReference>
<dbReference type="InterPro" id="IPR051531">
    <property type="entry name" value="N-acetyltransferase"/>
</dbReference>
<dbReference type="PANTHER" id="PTHR43792:SF1">
    <property type="entry name" value="N-ACETYLTRANSFERASE DOMAIN-CONTAINING PROTEIN"/>
    <property type="match status" value="1"/>
</dbReference>
<keyword evidence="2" id="KW-0808">Transferase</keyword>
<evidence type="ECO:0000313" key="3">
    <source>
        <dbReference type="Proteomes" id="UP000247763"/>
    </source>
</evidence>
<dbReference type="Pfam" id="PF13302">
    <property type="entry name" value="Acetyltransf_3"/>
    <property type="match status" value="1"/>
</dbReference>
<dbReference type="Proteomes" id="UP000247763">
    <property type="component" value="Chromosome"/>
</dbReference>
<protein>
    <submittedName>
        <fullName evidence="2">N-acetyltransferase</fullName>
    </submittedName>
</protein>
<evidence type="ECO:0000259" key="1">
    <source>
        <dbReference type="PROSITE" id="PS51186"/>
    </source>
</evidence>
<dbReference type="GO" id="GO:0016747">
    <property type="term" value="F:acyltransferase activity, transferring groups other than amino-acyl groups"/>
    <property type="evidence" value="ECO:0007669"/>
    <property type="project" value="InterPro"/>
</dbReference>
<dbReference type="OrthoDB" id="6293260at2"/>
<dbReference type="Gene3D" id="3.40.630.30">
    <property type="match status" value="1"/>
</dbReference>
<keyword evidence="3" id="KW-1185">Reference proteome</keyword>